<sequence length="255" mass="29738">MSLISSKISQASSFVRLFQKIDYYTWSYWHIYHRSKVILLPLLLKSILMISDHGNKKEMIKEYLDEVKRKLLLNITHYEQSNTSMRSETSDDIADDTQEALLCELEKTMSEDMMSKAEDFLRELKKKDKICTSRCEKFKFSTIFDGFNLIHGSLWPKTNFAKSKVTSRRPIKWKEINFPTTWTLEFHISPIEPIYGPARNHAASLHTLSFVISAHKDKIKIDPRLNTFRVNDKSSDVSDKDIPSSSKMDFNPNDT</sequence>
<gene>
    <name evidence="2" type="ORF">H5410_059743</name>
</gene>
<evidence type="ECO:0000313" key="3">
    <source>
        <dbReference type="Proteomes" id="UP000824120"/>
    </source>
</evidence>
<dbReference type="Proteomes" id="UP000824120">
    <property type="component" value="Chromosome 12"/>
</dbReference>
<evidence type="ECO:0000256" key="1">
    <source>
        <dbReference type="SAM" id="MobiDB-lite"/>
    </source>
</evidence>
<dbReference type="EMBL" id="JACXVP010000012">
    <property type="protein sequence ID" value="KAG5569977.1"/>
    <property type="molecule type" value="Genomic_DNA"/>
</dbReference>
<feature type="region of interest" description="Disordered" evidence="1">
    <location>
        <begin position="232"/>
        <end position="255"/>
    </location>
</feature>
<comment type="caution">
    <text evidence="2">The sequence shown here is derived from an EMBL/GenBank/DDBJ whole genome shotgun (WGS) entry which is preliminary data.</text>
</comment>
<evidence type="ECO:0000313" key="2">
    <source>
        <dbReference type="EMBL" id="KAG5569977.1"/>
    </source>
</evidence>
<reference evidence="2 3" key="1">
    <citation type="submission" date="2020-09" db="EMBL/GenBank/DDBJ databases">
        <title>De no assembly of potato wild relative species, Solanum commersonii.</title>
        <authorList>
            <person name="Cho K."/>
        </authorList>
    </citation>
    <scope>NUCLEOTIDE SEQUENCE [LARGE SCALE GENOMIC DNA]</scope>
    <source>
        <strain evidence="2">LZ3.2</strain>
        <tissue evidence="2">Leaf</tissue>
    </source>
</reference>
<keyword evidence="3" id="KW-1185">Reference proteome</keyword>
<dbReference type="AlphaFoldDB" id="A0A9J5W3J1"/>
<name>A0A9J5W3J1_SOLCO</name>
<accession>A0A9J5W3J1</accession>
<proteinExistence type="predicted"/>
<feature type="compositionally biased region" description="Basic and acidic residues" evidence="1">
    <location>
        <begin position="232"/>
        <end position="242"/>
    </location>
</feature>
<protein>
    <submittedName>
        <fullName evidence="2">Uncharacterized protein</fullName>
    </submittedName>
</protein>
<organism evidence="2 3">
    <name type="scientific">Solanum commersonii</name>
    <name type="common">Commerson's wild potato</name>
    <name type="synonym">Commerson's nightshade</name>
    <dbReference type="NCBI Taxonomy" id="4109"/>
    <lineage>
        <taxon>Eukaryota</taxon>
        <taxon>Viridiplantae</taxon>
        <taxon>Streptophyta</taxon>
        <taxon>Embryophyta</taxon>
        <taxon>Tracheophyta</taxon>
        <taxon>Spermatophyta</taxon>
        <taxon>Magnoliopsida</taxon>
        <taxon>eudicotyledons</taxon>
        <taxon>Gunneridae</taxon>
        <taxon>Pentapetalae</taxon>
        <taxon>asterids</taxon>
        <taxon>lamiids</taxon>
        <taxon>Solanales</taxon>
        <taxon>Solanaceae</taxon>
        <taxon>Solanoideae</taxon>
        <taxon>Solaneae</taxon>
        <taxon>Solanum</taxon>
    </lineage>
</organism>